<dbReference type="GO" id="GO:0031956">
    <property type="term" value="F:medium-chain fatty acid-CoA ligase activity"/>
    <property type="evidence" value="ECO:0007669"/>
    <property type="project" value="TreeGrafter"/>
</dbReference>
<dbReference type="PANTHER" id="PTHR43201">
    <property type="entry name" value="ACYL-COA SYNTHETASE"/>
    <property type="match status" value="1"/>
</dbReference>
<evidence type="ECO:0000313" key="4">
    <source>
        <dbReference type="EMBL" id="SKA69622.1"/>
    </source>
</evidence>
<organism evidence="4 5">
    <name type="scientific">Enterovibrio nigricans DSM 22720</name>
    <dbReference type="NCBI Taxonomy" id="1121868"/>
    <lineage>
        <taxon>Bacteria</taxon>
        <taxon>Pseudomonadati</taxon>
        <taxon>Pseudomonadota</taxon>
        <taxon>Gammaproteobacteria</taxon>
        <taxon>Vibrionales</taxon>
        <taxon>Vibrionaceae</taxon>
        <taxon>Enterovibrio</taxon>
    </lineage>
</organism>
<name>A0A1T4VX92_9GAMM</name>
<protein>
    <submittedName>
        <fullName evidence="4">AMP-binding enzyme C-terminal domain-containing protein</fullName>
    </submittedName>
</protein>
<keyword evidence="5" id="KW-1185">Reference proteome</keyword>
<dbReference type="EMBL" id="FUXU01000119">
    <property type="protein sequence ID" value="SKA69622.1"/>
    <property type="molecule type" value="Genomic_DNA"/>
</dbReference>
<keyword evidence="2" id="KW-0436">Ligase</keyword>
<reference evidence="5" key="1">
    <citation type="submission" date="2017-02" db="EMBL/GenBank/DDBJ databases">
        <authorList>
            <person name="Varghese N."/>
            <person name="Submissions S."/>
        </authorList>
    </citation>
    <scope>NUCLEOTIDE SEQUENCE [LARGE SCALE GENOMIC DNA]</scope>
    <source>
        <strain evidence="5">DSM 22720</strain>
    </source>
</reference>
<dbReference type="InterPro" id="IPR045851">
    <property type="entry name" value="AMP-bd_C_sf"/>
</dbReference>
<gene>
    <name evidence="4" type="ORF">SAMN02745132_04478</name>
</gene>
<proteinExistence type="inferred from homology"/>
<dbReference type="Pfam" id="PF13193">
    <property type="entry name" value="AMP-binding_C"/>
    <property type="match status" value="1"/>
</dbReference>
<dbReference type="Gene3D" id="3.40.50.12780">
    <property type="entry name" value="N-terminal domain of ligase-like"/>
    <property type="match status" value="1"/>
</dbReference>
<evidence type="ECO:0000256" key="1">
    <source>
        <dbReference type="ARBA" id="ARBA00006432"/>
    </source>
</evidence>
<evidence type="ECO:0000256" key="2">
    <source>
        <dbReference type="ARBA" id="ARBA00022598"/>
    </source>
</evidence>
<feature type="domain" description="AMP-binding enzyme C-terminal" evidence="3">
    <location>
        <begin position="130"/>
        <end position="202"/>
    </location>
</feature>
<dbReference type="Gene3D" id="3.30.300.30">
    <property type="match status" value="1"/>
</dbReference>
<dbReference type="PANTHER" id="PTHR43201:SF5">
    <property type="entry name" value="MEDIUM-CHAIN ACYL-COA LIGASE ACSF2, MITOCHONDRIAL"/>
    <property type="match status" value="1"/>
</dbReference>
<dbReference type="InterPro" id="IPR042099">
    <property type="entry name" value="ANL_N_sf"/>
</dbReference>
<evidence type="ECO:0000259" key="3">
    <source>
        <dbReference type="Pfam" id="PF13193"/>
    </source>
</evidence>
<dbReference type="AlphaFoldDB" id="A0A1T4VX92"/>
<comment type="similarity">
    <text evidence="1">Belongs to the ATP-dependent AMP-binding enzyme family.</text>
</comment>
<dbReference type="SUPFAM" id="SSF56801">
    <property type="entry name" value="Acetyl-CoA synthetase-like"/>
    <property type="match status" value="1"/>
</dbReference>
<sequence>MIHSVVQLYPVGKQLHAVMTSGTVLPQAWFDALKANAQYVFQQYGCSEVGCIAVNMDTQMANHIGTPLPHVKVMAGNDVSTPKEIVVTKGRQVVHTQDLGYFDKAGLLCFVSRCDDMINVSGLNVYPQDVENVVMEMPEVSDAVVFKRSDSLSGERVCLRFVADISMEPSRIRYWCSTRLAAFQLPVDVEQCDIIEKMPNGKVNRKALSQSKISIPALG</sequence>
<evidence type="ECO:0000313" key="5">
    <source>
        <dbReference type="Proteomes" id="UP000190162"/>
    </source>
</evidence>
<dbReference type="Proteomes" id="UP000190162">
    <property type="component" value="Unassembled WGS sequence"/>
</dbReference>
<dbReference type="GO" id="GO:0006631">
    <property type="term" value="P:fatty acid metabolic process"/>
    <property type="evidence" value="ECO:0007669"/>
    <property type="project" value="TreeGrafter"/>
</dbReference>
<accession>A0A1T4VX92</accession>
<dbReference type="InterPro" id="IPR025110">
    <property type="entry name" value="AMP-bd_C"/>
</dbReference>